<dbReference type="InterPro" id="IPR019499">
    <property type="entry name" value="Val-tRNA_synth_tRNA-bd"/>
</dbReference>
<dbReference type="NCBIfam" id="TIGR00422">
    <property type="entry name" value="valS"/>
    <property type="match status" value="1"/>
</dbReference>
<dbReference type="Gene3D" id="1.10.287.380">
    <property type="entry name" value="Valyl-tRNA synthetase, C-terminal domain"/>
    <property type="match status" value="1"/>
</dbReference>
<dbReference type="FunFam" id="3.40.50.620:FF:000098">
    <property type="entry name" value="Valine--tRNA ligase"/>
    <property type="match status" value="1"/>
</dbReference>
<dbReference type="CDD" id="cd07962">
    <property type="entry name" value="Anticodon_Ia_Val"/>
    <property type="match status" value="1"/>
</dbReference>
<evidence type="ECO:0000256" key="8">
    <source>
        <dbReference type="ARBA" id="ARBA00023054"/>
    </source>
</evidence>
<keyword evidence="9 12" id="KW-0030">Aminoacyl-tRNA synthetase</keyword>
<evidence type="ECO:0000256" key="10">
    <source>
        <dbReference type="ARBA" id="ARBA00047552"/>
    </source>
</evidence>
<comment type="similarity">
    <text evidence="11 12">Belongs to the class-I aminoacyl-tRNA synthetase family. ValS type 1 subfamily.</text>
</comment>
<evidence type="ECO:0000313" key="16">
    <source>
        <dbReference type="EMBL" id="QCI68806.1"/>
    </source>
</evidence>
<dbReference type="HAMAP" id="MF_02004">
    <property type="entry name" value="Val_tRNA_synth_type1"/>
    <property type="match status" value="1"/>
</dbReference>
<dbReference type="CDD" id="cd00817">
    <property type="entry name" value="ValRS_core"/>
    <property type="match status" value="1"/>
</dbReference>
<evidence type="ECO:0000256" key="5">
    <source>
        <dbReference type="ARBA" id="ARBA00022741"/>
    </source>
</evidence>
<gene>
    <name evidence="12" type="primary">valS</name>
    <name evidence="16" type="ORF">E8M01_33980</name>
</gene>
<dbReference type="InterPro" id="IPR002300">
    <property type="entry name" value="aa-tRNA-synth_Ia"/>
</dbReference>
<dbReference type="KEGG" id="pstg:E8M01_33980"/>
<dbReference type="InterPro" id="IPR009080">
    <property type="entry name" value="tRNAsynth_Ia_anticodon-bd"/>
</dbReference>
<dbReference type="GO" id="GO:0004832">
    <property type="term" value="F:valine-tRNA ligase activity"/>
    <property type="evidence" value="ECO:0007669"/>
    <property type="project" value="UniProtKB-UniRule"/>
</dbReference>
<proteinExistence type="inferred from homology"/>
<dbReference type="InterPro" id="IPR013155">
    <property type="entry name" value="M/V/L/I-tRNA-synth_anticd-bd"/>
</dbReference>
<keyword evidence="4 12" id="KW-0436">Ligase</keyword>
<evidence type="ECO:0000256" key="12">
    <source>
        <dbReference type="HAMAP-Rule" id="MF_02004"/>
    </source>
</evidence>
<evidence type="ECO:0000256" key="1">
    <source>
        <dbReference type="ARBA" id="ARBA00004496"/>
    </source>
</evidence>
<evidence type="ECO:0000256" key="9">
    <source>
        <dbReference type="ARBA" id="ARBA00023146"/>
    </source>
</evidence>
<dbReference type="AlphaFoldDB" id="A0A4D7BID2"/>
<dbReference type="Proteomes" id="UP000298781">
    <property type="component" value="Chromosome"/>
</dbReference>
<dbReference type="InterPro" id="IPR001412">
    <property type="entry name" value="aa-tRNA-synth_I_CS"/>
</dbReference>
<dbReference type="GO" id="GO:0005524">
    <property type="term" value="F:ATP binding"/>
    <property type="evidence" value="ECO:0007669"/>
    <property type="project" value="UniProtKB-UniRule"/>
</dbReference>
<evidence type="ECO:0000256" key="4">
    <source>
        <dbReference type="ARBA" id="ARBA00022598"/>
    </source>
</evidence>
<feature type="domain" description="Aminoacyl-tRNA synthetase class Ia" evidence="13">
    <location>
        <begin position="16"/>
        <end position="585"/>
    </location>
</feature>
<feature type="coiled-coil region" evidence="12">
    <location>
        <begin position="861"/>
        <end position="902"/>
    </location>
</feature>
<feature type="binding site" evidence="12">
    <location>
        <position position="549"/>
    </location>
    <ligand>
        <name>ATP</name>
        <dbReference type="ChEBI" id="CHEBI:30616"/>
    </ligand>
</feature>
<dbReference type="NCBIfam" id="NF004349">
    <property type="entry name" value="PRK05729.1"/>
    <property type="match status" value="1"/>
</dbReference>
<dbReference type="RefSeq" id="WP_136964221.1">
    <property type="nucleotide sequence ID" value="NZ_CP039690.1"/>
</dbReference>
<dbReference type="GO" id="GO:0006438">
    <property type="term" value="P:valyl-tRNA aminoacylation"/>
    <property type="evidence" value="ECO:0007669"/>
    <property type="project" value="UniProtKB-UniRule"/>
</dbReference>
<comment type="domain">
    <text evidence="12">The C-terminal coiled-coil domain is crucial for aminoacylation activity.</text>
</comment>
<keyword evidence="3 12" id="KW-0963">Cytoplasm</keyword>
<dbReference type="FunFam" id="3.40.50.620:FF:000032">
    <property type="entry name" value="Valine--tRNA ligase"/>
    <property type="match status" value="1"/>
</dbReference>
<comment type="domain">
    <text evidence="12">ValRS has two distinct active sites: one for aminoacylation and one for editing. The misactivated threonine is translocated from the active site to the editing site.</text>
</comment>
<dbReference type="InterPro" id="IPR010978">
    <property type="entry name" value="tRNA-bd_arm"/>
</dbReference>
<dbReference type="FunFam" id="1.10.287.380:FF:000001">
    <property type="entry name" value="Valine--tRNA ligase"/>
    <property type="match status" value="1"/>
</dbReference>
<dbReference type="SUPFAM" id="SSF50677">
    <property type="entry name" value="ValRS/IleRS/LeuRS editing domain"/>
    <property type="match status" value="1"/>
</dbReference>
<evidence type="ECO:0000313" key="17">
    <source>
        <dbReference type="Proteomes" id="UP000298781"/>
    </source>
</evidence>
<dbReference type="PROSITE" id="PS00178">
    <property type="entry name" value="AA_TRNA_LIGASE_I"/>
    <property type="match status" value="1"/>
</dbReference>
<evidence type="ECO:0000256" key="7">
    <source>
        <dbReference type="ARBA" id="ARBA00022917"/>
    </source>
</evidence>
<dbReference type="Gene3D" id="1.10.730.10">
    <property type="entry name" value="Isoleucyl-tRNA Synthetase, Domain 1"/>
    <property type="match status" value="1"/>
</dbReference>
<dbReference type="PANTHER" id="PTHR11946:SF93">
    <property type="entry name" value="VALINE--TRNA LIGASE, CHLOROPLASTIC_MITOCHONDRIAL 2"/>
    <property type="match status" value="1"/>
</dbReference>
<keyword evidence="6 12" id="KW-0067">ATP-binding</keyword>
<evidence type="ECO:0000259" key="13">
    <source>
        <dbReference type="Pfam" id="PF00133"/>
    </source>
</evidence>
<dbReference type="PANTHER" id="PTHR11946">
    <property type="entry name" value="VALYL-TRNA SYNTHETASES"/>
    <property type="match status" value="1"/>
</dbReference>
<evidence type="ECO:0000256" key="6">
    <source>
        <dbReference type="ARBA" id="ARBA00022840"/>
    </source>
</evidence>
<organism evidence="16 17">
    <name type="scientific">Phreatobacter stygius</name>
    <dbReference type="NCBI Taxonomy" id="1940610"/>
    <lineage>
        <taxon>Bacteria</taxon>
        <taxon>Pseudomonadati</taxon>
        <taxon>Pseudomonadota</taxon>
        <taxon>Alphaproteobacteria</taxon>
        <taxon>Hyphomicrobiales</taxon>
        <taxon>Phreatobacteraceae</taxon>
        <taxon>Phreatobacter</taxon>
    </lineage>
</organism>
<dbReference type="EMBL" id="CP039690">
    <property type="protein sequence ID" value="QCI68806.1"/>
    <property type="molecule type" value="Genomic_DNA"/>
</dbReference>
<dbReference type="InterPro" id="IPR033705">
    <property type="entry name" value="Anticodon_Ia_Val"/>
</dbReference>
<accession>A0A4D7BID2</accession>
<keyword evidence="8 12" id="KW-0175">Coiled coil</keyword>
<evidence type="ECO:0000256" key="11">
    <source>
        <dbReference type="ARBA" id="ARBA00060830"/>
    </source>
</evidence>
<keyword evidence="5 12" id="KW-0547">Nucleotide-binding</keyword>
<feature type="short sequence motif" description="'HIGH' region" evidence="12">
    <location>
        <begin position="45"/>
        <end position="55"/>
    </location>
</feature>
<dbReference type="PRINTS" id="PR00986">
    <property type="entry name" value="TRNASYNTHVAL"/>
</dbReference>
<dbReference type="OrthoDB" id="9810365at2"/>
<comment type="subcellular location">
    <subcellularLocation>
        <location evidence="1 12">Cytoplasm</location>
    </subcellularLocation>
</comment>
<dbReference type="GO" id="GO:0005829">
    <property type="term" value="C:cytosol"/>
    <property type="evidence" value="ECO:0007669"/>
    <property type="project" value="TreeGrafter"/>
</dbReference>
<dbReference type="SUPFAM" id="SSF47323">
    <property type="entry name" value="Anticodon-binding domain of a subclass of class I aminoacyl-tRNA synthetases"/>
    <property type="match status" value="1"/>
</dbReference>
<comment type="catalytic activity">
    <reaction evidence="10 12">
        <text>tRNA(Val) + L-valine + ATP = L-valyl-tRNA(Val) + AMP + diphosphate</text>
        <dbReference type="Rhea" id="RHEA:10704"/>
        <dbReference type="Rhea" id="RHEA-COMP:9672"/>
        <dbReference type="Rhea" id="RHEA-COMP:9708"/>
        <dbReference type="ChEBI" id="CHEBI:30616"/>
        <dbReference type="ChEBI" id="CHEBI:33019"/>
        <dbReference type="ChEBI" id="CHEBI:57762"/>
        <dbReference type="ChEBI" id="CHEBI:78442"/>
        <dbReference type="ChEBI" id="CHEBI:78537"/>
        <dbReference type="ChEBI" id="CHEBI:456215"/>
        <dbReference type="EC" id="6.1.1.9"/>
    </reaction>
</comment>
<dbReference type="Pfam" id="PF10458">
    <property type="entry name" value="Val_tRNA-synt_C"/>
    <property type="match status" value="1"/>
</dbReference>
<feature type="short sequence motif" description="'KMSKS' region" evidence="12">
    <location>
        <begin position="546"/>
        <end position="550"/>
    </location>
</feature>
<dbReference type="Pfam" id="PF08264">
    <property type="entry name" value="Anticodon_1"/>
    <property type="match status" value="1"/>
</dbReference>
<sequence length="903" mass="100749">MLEKTYTPKDIEARMSAAWETAEAFRAGRPERAGAEPFCIVIPPPNVTGSLHMGHALNNTLQDVLCRYERMRGKDVLWQPGTDHAGIATQMVVERKLAGENKTSRRSMGREAFLKEVWAWKQDSGGTIVNQLKRLGASCDWSRERFTMDEGLSKAVLKVFVDLYRQGLLYKDKRLVNWDPKLLTAISDLEVVQTEMRGKLWYFDYPLADDPNIKVTVATTRPETMLGDTAVAVHPDDERWKPYVGRMVRLPLVGRLIPIVADAYSDPEKGSGAVKITPAHDFNDFEVGKRHNLPQINIFSVEASLALAGNEDFLDGAGGDDLAAVLELDGVDRFEARKRVVAMMEERGLLAKIEDHLHTVPHGDRGGVPVEPFLTDQWYVDAKTLAKEPLAAVRDGRTVFVPKNWEKTFFEWMENIQPWCVSRQLWWGHQIPAWYGPDGKVFVELSEADALASAEEHYGAKTALTRDEDVLDTWFSSALWPFSTLGWPDETQELKRYYQTDVLVTGFDIIFFWVARMMMTGLHFMKETPFHTVYIHALVRDEKGAKMSKSKGNVIDPLDLIDQFGADALRFTLAAMAAQGRDIKLATNRVEGYRNFATKLWNAARFCEINECRRVAGFDPAHVQSTLAQWIVGETAKAVAETEAAIQAYKFNEAAGAVYRYVWNVFCDWFLEFAKPVFTGADEVAKAEIRATAAWTLEQILKLLHPFMPFITEELWAVTGEDGPARDGVLALAAWPELAGLENGAAEAEIGWLVDTIQAIRSVRAEMNVAPGAQVPLALVAASDQTIDRAKRYGDLLNRLARLSEVTAVAAAPKGSIQQVVRGETIALPLAGIVDVAAETVRLGKALKEADGDIARCDGKLNNANFMARAAEEVVEEQREKREEAVERKAKVEAALLRLKEVA</sequence>
<dbReference type="Gene3D" id="3.40.50.620">
    <property type="entry name" value="HUPs"/>
    <property type="match status" value="2"/>
</dbReference>
<feature type="domain" description="Valyl-tRNA synthetase tRNA-binding arm" evidence="15">
    <location>
        <begin position="835"/>
        <end position="900"/>
    </location>
</feature>
<keyword evidence="17" id="KW-1185">Reference proteome</keyword>
<evidence type="ECO:0000256" key="3">
    <source>
        <dbReference type="ARBA" id="ARBA00022490"/>
    </source>
</evidence>
<evidence type="ECO:0000259" key="15">
    <source>
        <dbReference type="Pfam" id="PF10458"/>
    </source>
</evidence>
<protein>
    <recommendedName>
        <fullName evidence="12">Valine--tRNA ligase</fullName>
        <ecNumber evidence="12">6.1.1.9</ecNumber>
    </recommendedName>
    <alternativeName>
        <fullName evidence="12">Valyl-tRNA synthetase</fullName>
        <shortName evidence="12">ValRS</shortName>
    </alternativeName>
</protein>
<dbReference type="SUPFAM" id="SSF52374">
    <property type="entry name" value="Nucleotidylyl transferase"/>
    <property type="match status" value="1"/>
</dbReference>
<comment type="function">
    <text evidence="12">Catalyzes the attachment of valine to tRNA(Val). As ValRS can inadvertently accommodate and process structurally similar amino acids such as threonine, to avoid such errors, it has a 'posttransfer' editing activity that hydrolyzes mischarged Thr-tRNA(Val) in a tRNA-dependent manner.</text>
</comment>
<dbReference type="InterPro" id="IPR002303">
    <property type="entry name" value="Valyl-tRNA_ligase"/>
</dbReference>
<dbReference type="InterPro" id="IPR014729">
    <property type="entry name" value="Rossmann-like_a/b/a_fold"/>
</dbReference>
<name>A0A4D7BID2_9HYPH</name>
<evidence type="ECO:0000256" key="2">
    <source>
        <dbReference type="ARBA" id="ARBA00011245"/>
    </source>
</evidence>
<feature type="domain" description="Methionyl/Valyl/Leucyl/Isoleucyl-tRNA synthetase anticodon-binding" evidence="14">
    <location>
        <begin position="629"/>
        <end position="776"/>
    </location>
</feature>
<dbReference type="SUPFAM" id="SSF46589">
    <property type="entry name" value="tRNA-binding arm"/>
    <property type="match status" value="1"/>
</dbReference>
<dbReference type="GO" id="GO:0002161">
    <property type="term" value="F:aminoacyl-tRNA deacylase activity"/>
    <property type="evidence" value="ECO:0007669"/>
    <property type="project" value="InterPro"/>
</dbReference>
<dbReference type="EC" id="6.1.1.9" evidence="12"/>
<dbReference type="InterPro" id="IPR009008">
    <property type="entry name" value="Val/Leu/Ile-tRNA-synth_edit"/>
</dbReference>
<evidence type="ECO:0000259" key="14">
    <source>
        <dbReference type="Pfam" id="PF08264"/>
    </source>
</evidence>
<dbReference type="InterPro" id="IPR037118">
    <property type="entry name" value="Val-tRNA_synth_C_sf"/>
</dbReference>
<keyword evidence="7 12" id="KW-0648">Protein biosynthesis</keyword>
<dbReference type="Pfam" id="PF00133">
    <property type="entry name" value="tRNA-synt_1"/>
    <property type="match status" value="1"/>
</dbReference>
<dbReference type="Gene3D" id="3.90.740.10">
    <property type="entry name" value="Valyl/Leucyl/Isoleucyl-tRNA synthetase, editing domain"/>
    <property type="match status" value="1"/>
</dbReference>
<comment type="subunit">
    <text evidence="2 12">Monomer.</text>
</comment>
<reference evidence="16 17" key="1">
    <citation type="submission" date="2019-04" db="EMBL/GenBank/DDBJ databases">
        <title>Phreatobacter aquaticus sp. nov.</title>
        <authorList>
            <person name="Choi A."/>
        </authorList>
    </citation>
    <scope>NUCLEOTIDE SEQUENCE [LARGE SCALE GENOMIC DNA]</scope>
    <source>
        <strain evidence="16 17">KCTC 52518</strain>
    </source>
</reference>